<dbReference type="SUPFAM" id="SSF49899">
    <property type="entry name" value="Concanavalin A-like lectins/glucanases"/>
    <property type="match status" value="1"/>
</dbReference>
<feature type="chain" id="PRO_5045359717" description="GH16 domain-containing protein" evidence="1">
    <location>
        <begin position="23"/>
        <end position="385"/>
    </location>
</feature>
<feature type="domain" description="GH16" evidence="2">
    <location>
        <begin position="68"/>
        <end position="307"/>
    </location>
</feature>
<evidence type="ECO:0000259" key="2">
    <source>
        <dbReference type="PROSITE" id="PS51762"/>
    </source>
</evidence>
<gene>
    <name evidence="3" type="ORF">VTL71DRAFT_7777</name>
</gene>
<dbReference type="EMBL" id="JAZHXI010000002">
    <property type="protein sequence ID" value="KAL2073999.1"/>
    <property type="molecule type" value="Genomic_DNA"/>
</dbReference>
<dbReference type="CDD" id="cd00413">
    <property type="entry name" value="Glyco_hydrolase_16"/>
    <property type="match status" value="1"/>
</dbReference>
<dbReference type="PANTHER" id="PTHR38121:SF4">
    <property type="entry name" value="GH16 DOMAIN-CONTAINING PROTEIN-RELATED"/>
    <property type="match status" value="1"/>
</dbReference>
<reference evidence="3 4" key="1">
    <citation type="journal article" date="2024" name="Commun. Biol.">
        <title>Comparative genomic analysis of thermophilic fungi reveals convergent evolutionary adaptations and gene losses.</title>
        <authorList>
            <person name="Steindorff A.S."/>
            <person name="Aguilar-Pontes M.V."/>
            <person name="Robinson A.J."/>
            <person name="Andreopoulos B."/>
            <person name="LaButti K."/>
            <person name="Kuo A."/>
            <person name="Mondo S."/>
            <person name="Riley R."/>
            <person name="Otillar R."/>
            <person name="Haridas S."/>
            <person name="Lipzen A."/>
            <person name="Grimwood J."/>
            <person name="Schmutz J."/>
            <person name="Clum A."/>
            <person name="Reid I.D."/>
            <person name="Moisan M.C."/>
            <person name="Butler G."/>
            <person name="Nguyen T.T.M."/>
            <person name="Dewar K."/>
            <person name="Conant G."/>
            <person name="Drula E."/>
            <person name="Henrissat B."/>
            <person name="Hansel C."/>
            <person name="Singer S."/>
            <person name="Hutchinson M.I."/>
            <person name="de Vries R.P."/>
            <person name="Natvig D.O."/>
            <person name="Powell A.J."/>
            <person name="Tsang A."/>
            <person name="Grigoriev I.V."/>
        </authorList>
    </citation>
    <scope>NUCLEOTIDE SEQUENCE [LARGE SCALE GENOMIC DNA]</scope>
    <source>
        <strain evidence="3 4">CBS 494.80</strain>
    </source>
</reference>
<dbReference type="PANTHER" id="PTHR38121">
    <property type="entry name" value="GH16 DOMAIN-CONTAINING PROTEIN"/>
    <property type="match status" value="1"/>
</dbReference>
<organism evidence="3 4">
    <name type="scientific">Oculimacula yallundae</name>
    <dbReference type="NCBI Taxonomy" id="86028"/>
    <lineage>
        <taxon>Eukaryota</taxon>
        <taxon>Fungi</taxon>
        <taxon>Dikarya</taxon>
        <taxon>Ascomycota</taxon>
        <taxon>Pezizomycotina</taxon>
        <taxon>Leotiomycetes</taxon>
        <taxon>Helotiales</taxon>
        <taxon>Ploettnerulaceae</taxon>
        <taxon>Oculimacula</taxon>
    </lineage>
</organism>
<name>A0ABR4CY58_9HELO</name>
<dbReference type="InterPro" id="IPR013320">
    <property type="entry name" value="ConA-like_dom_sf"/>
</dbReference>
<feature type="signal peptide" evidence="1">
    <location>
        <begin position="1"/>
        <end position="22"/>
    </location>
</feature>
<keyword evidence="4" id="KW-1185">Reference proteome</keyword>
<protein>
    <recommendedName>
        <fullName evidence="2">GH16 domain-containing protein</fullName>
    </recommendedName>
</protein>
<evidence type="ECO:0000313" key="3">
    <source>
        <dbReference type="EMBL" id="KAL2073999.1"/>
    </source>
</evidence>
<comment type="caution">
    <text evidence="3">The sequence shown here is derived from an EMBL/GenBank/DDBJ whole genome shotgun (WGS) entry which is preliminary data.</text>
</comment>
<dbReference type="Proteomes" id="UP001595075">
    <property type="component" value="Unassembled WGS sequence"/>
</dbReference>
<keyword evidence="1" id="KW-0732">Signal</keyword>
<dbReference type="InterPro" id="IPR000757">
    <property type="entry name" value="Beta-glucanase-like"/>
</dbReference>
<evidence type="ECO:0000313" key="4">
    <source>
        <dbReference type="Proteomes" id="UP001595075"/>
    </source>
</evidence>
<accession>A0ABR4CY58</accession>
<evidence type="ECO:0000256" key="1">
    <source>
        <dbReference type="SAM" id="SignalP"/>
    </source>
</evidence>
<dbReference type="Pfam" id="PF00722">
    <property type="entry name" value="Glyco_hydro_16"/>
    <property type="match status" value="1"/>
</dbReference>
<dbReference type="PROSITE" id="PS51762">
    <property type="entry name" value="GH16_2"/>
    <property type="match status" value="1"/>
</dbReference>
<proteinExistence type="predicted"/>
<sequence>MFLPPSLLPIILLFTLPHLALSTDPSGCSCFRTNGSSAGYFLHHQFQDFRNIANTSSPPALITNASEATAAGATSPFFESEEWTKEWAVQNWNNSDSFGKADGVEPVFKVNTANNVYIEQDNSTSPSTTHLTLRTARHPTFQSVAEIDSLSTSFHYISLRLRARVIGSPGACAGIFTYLPGTASFPVQEADIEILTRDPRNKVQYTNQPSTNAAGDDVPQATVNGSLPAGRDWSQWNVFRVDWMPKMSTWYVNGEKVAEIGFQTPRDPAGLILNMWSDGGVWTGNMSIYDQAFLQVQWIEVAYNGSDIVIAGKRSEIGAGGGLEKRKGPKGCEVVCGVDENIQEIGTPVLLFNNTGDARASMGKGMGDIAWIPLALVASAMFGYL</sequence>
<dbReference type="Gene3D" id="2.60.120.200">
    <property type="match status" value="1"/>
</dbReference>